<name>A0A0J7KII2_LASNI</name>
<evidence type="ECO:0000313" key="1">
    <source>
        <dbReference type="EMBL" id="KMQ90238.1"/>
    </source>
</evidence>
<protein>
    <submittedName>
        <fullName evidence="1">Nuclease harbi1</fullName>
    </submittedName>
</protein>
<dbReference type="OrthoDB" id="7554993at2759"/>
<sequence>MHGLLPKVEEDLAKINNRGLPIAPVLQLLVCLRFYATASFQLVLTDIISISQPTLSRIIFRVSVLLAGNIHRVIKMPSSVEQNNKNRTLFRNLGYGNGAIWKWGYLELMVLSTVLIFA</sequence>
<proteinExistence type="predicted"/>
<dbReference type="AlphaFoldDB" id="A0A0J7KII2"/>
<comment type="caution">
    <text evidence="1">The sequence shown here is derived from an EMBL/GenBank/DDBJ whole genome shotgun (WGS) entry which is preliminary data.</text>
</comment>
<dbReference type="PaxDb" id="67767-A0A0J7KII2"/>
<keyword evidence="2" id="KW-1185">Reference proteome</keyword>
<gene>
    <name evidence="1" type="ORF">RF55_10024</name>
</gene>
<organism evidence="1 2">
    <name type="scientific">Lasius niger</name>
    <name type="common">Black garden ant</name>
    <dbReference type="NCBI Taxonomy" id="67767"/>
    <lineage>
        <taxon>Eukaryota</taxon>
        <taxon>Metazoa</taxon>
        <taxon>Ecdysozoa</taxon>
        <taxon>Arthropoda</taxon>
        <taxon>Hexapoda</taxon>
        <taxon>Insecta</taxon>
        <taxon>Pterygota</taxon>
        <taxon>Neoptera</taxon>
        <taxon>Endopterygota</taxon>
        <taxon>Hymenoptera</taxon>
        <taxon>Apocrita</taxon>
        <taxon>Aculeata</taxon>
        <taxon>Formicoidea</taxon>
        <taxon>Formicidae</taxon>
        <taxon>Formicinae</taxon>
        <taxon>Lasius</taxon>
        <taxon>Lasius</taxon>
    </lineage>
</organism>
<dbReference type="EMBL" id="LBMM01006878">
    <property type="protein sequence ID" value="KMQ90238.1"/>
    <property type="molecule type" value="Genomic_DNA"/>
</dbReference>
<dbReference type="Proteomes" id="UP000036403">
    <property type="component" value="Unassembled WGS sequence"/>
</dbReference>
<evidence type="ECO:0000313" key="2">
    <source>
        <dbReference type="Proteomes" id="UP000036403"/>
    </source>
</evidence>
<accession>A0A0J7KII2</accession>
<reference evidence="1 2" key="1">
    <citation type="submission" date="2015-04" db="EMBL/GenBank/DDBJ databases">
        <title>Lasius niger genome sequencing.</title>
        <authorList>
            <person name="Konorov E.A."/>
            <person name="Nikitin M.A."/>
            <person name="Kirill M.V."/>
            <person name="Chang P."/>
        </authorList>
    </citation>
    <scope>NUCLEOTIDE SEQUENCE [LARGE SCALE GENOMIC DNA]</scope>
    <source>
        <tissue evidence="1">Whole</tissue>
    </source>
</reference>